<evidence type="ECO:0000313" key="2">
    <source>
        <dbReference type="EMBL" id="KAJ7634363.1"/>
    </source>
</evidence>
<evidence type="ECO:0000313" key="3">
    <source>
        <dbReference type="Proteomes" id="UP001221142"/>
    </source>
</evidence>
<sequence length="347" mass="37742">MHRAKLGHIFLSAGVDPFVVCGNPVRFGVGLCEDPEFFGITDGSADNSRPTQKGSRLGHVAPAPGWSPGFDQLLFKGCPMCLILAARQIADGWHWAAAAGGLTVDKTRKQHSEEVDLELSGRVTAVIAGLRDQSRIHKQTIKQQSEEVDAELSGGRPHPLYVKGLCGQDSDNQEALGYTVYEIRMATPVVGRVTAVIAGLRDQSRIRNQTITQQSEEGDRELSGGRPHPLCVAWLLQYTEFAESPFDSGLSHYQYNIILGKAGVVGGNSSPERPDQIVAEKLSKKGMSEGIAQSKLPEIWHGEKRGFHRPPTARGNATGAWIPRGGPRNGETVAVEDEDRKLLKRVQ</sequence>
<feature type="region of interest" description="Disordered" evidence="1">
    <location>
        <begin position="302"/>
        <end position="347"/>
    </location>
</feature>
<accession>A0AAD7BYB5</accession>
<organism evidence="2 3">
    <name type="scientific">Roridomyces roridus</name>
    <dbReference type="NCBI Taxonomy" id="1738132"/>
    <lineage>
        <taxon>Eukaryota</taxon>
        <taxon>Fungi</taxon>
        <taxon>Dikarya</taxon>
        <taxon>Basidiomycota</taxon>
        <taxon>Agaricomycotina</taxon>
        <taxon>Agaricomycetes</taxon>
        <taxon>Agaricomycetidae</taxon>
        <taxon>Agaricales</taxon>
        <taxon>Marasmiineae</taxon>
        <taxon>Mycenaceae</taxon>
        <taxon>Roridomyces</taxon>
    </lineage>
</organism>
<comment type="caution">
    <text evidence="2">The sequence shown here is derived from an EMBL/GenBank/DDBJ whole genome shotgun (WGS) entry which is preliminary data.</text>
</comment>
<gene>
    <name evidence="2" type="ORF">FB45DRAFT_865120</name>
</gene>
<proteinExistence type="predicted"/>
<evidence type="ECO:0000256" key="1">
    <source>
        <dbReference type="SAM" id="MobiDB-lite"/>
    </source>
</evidence>
<name>A0AAD7BYB5_9AGAR</name>
<reference evidence="2" key="1">
    <citation type="submission" date="2023-03" db="EMBL/GenBank/DDBJ databases">
        <title>Massive genome expansion in bonnet fungi (Mycena s.s.) driven by repeated elements and novel gene families across ecological guilds.</title>
        <authorList>
            <consortium name="Lawrence Berkeley National Laboratory"/>
            <person name="Harder C.B."/>
            <person name="Miyauchi S."/>
            <person name="Viragh M."/>
            <person name="Kuo A."/>
            <person name="Thoen E."/>
            <person name="Andreopoulos B."/>
            <person name="Lu D."/>
            <person name="Skrede I."/>
            <person name="Drula E."/>
            <person name="Henrissat B."/>
            <person name="Morin E."/>
            <person name="Kohler A."/>
            <person name="Barry K."/>
            <person name="LaButti K."/>
            <person name="Morin E."/>
            <person name="Salamov A."/>
            <person name="Lipzen A."/>
            <person name="Mereny Z."/>
            <person name="Hegedus B."/>
            <person name="Baldrian P."/>
            <person name="Stursova M."/>
            <person name="Weitz H."/>
            <person name="Taylor A."/>
            <person name="Grigoriev I.V."/>
            <person name="Nagy L.G."/>
            <person name="Martin F."/>
            <person name="Kauserud H."/>
        </authorList>
    </citation>
    <scope>NUCLEOTIDE SEQUENCE</scope>
    <source>
        <strain evidence="2">9284</strain>
    </source>
</reference>
<dbReference type="AlphaFoldDB" id="A0AAD7BYB5"/>
<dbReference type="EMBL" id="JARKIF010000007">
    <property type="protein sequence ID" value="KAJ7634363.1"/>
    <property type="molecule type" value="Genomic_DNA"/>
</dbReference>
<protein>
    <submittedName>
        <fullName evidence="2">Uncharacterized protein</fullName>
    </submittedName>
</protein>
<keyword evidence="3" id="KW-1185">Reference proteome</keyword>
<dbReference type="Proteomes" id="UP001221142">
    <property type="component" value="Unassembled WGS sequence"/>
</dbReference>